<dbReference type="Pfam" id="PF01351">
    <property type="entry name" value="RNase_HII"/>
    <property type="match status" value="1"/>
</dbReference>
<keyword evidence="12 14" id="KW-0378">Hydrolase</keyword>
<dbReference type="Proteomes" id="UP001208690">
    <property type="component" value="Unassembled WGS sequence"/>
</dbReference>
<dbReference type="NCBIfam" id="NF000595">
    <property type="entry name" value="PRK00015.1-3"/>
    <property type="match status" value="1"/>
</dbReference>
<evidence type="ECO:0000256" key="10">
    <source>
        <dbReference type="ARBA" id="ARBA00022723"/>
    </source>
</evidence>
<comment type="cofactor">
    <cofactor evidence="14 15">
        <name>Mn(2+)</name>
        <dbReference type="ChEBI" id="CHEBI:29035"/>
    </cofactor>
    <cofactor evidence="14 15">
        <name>Mg(2+)</name>
        <dbReference type="ChEBI" id="CHEBI:18420"/>
    </cofactor>
    <text evidence="14 15">Manganese or magnesium. Binds 1 divalent metal ion per monomer in the absence of substrate. May bind a second metal ion after substrate binding.</text>
</comment>
<evidence type="ECO:0000256" key="3">
    <source>
        <dbReference type="ARBA" id="ARBA00004065"/>
    </source>
</evidence>
<keyword evidence="13 14" id="KW-0464">Manganese</keyword>
<dbReference type="EC" id="3.1.26.4" evidence="6 14"/>
<keyword evidence="11 14" id="KW-0255">Endonuclease</keyword>
<protein>
    <recommendedName>
        <fullName evidence="7 14">Ribonuclease HII</fullName>
        <shortName evidence="14">RNase HII</shortName>
        <ecNumber evidence="6 14">3.1.26.4</ecNumber>
    </recommendedName>
</protein>
<keyword evidence="10 14" id="KW-0479">Metal-binding</keyword>
<proteinExistence type="inferred from homology"/>
<dbReference type="GO" id="GO:0004523">
    <property type="term" value="F:RNA-DNA hybrid ribonuclease activity"/>
    <property type="evidence" value="ECO:0007669"/>
    <property type="project" value="UniProtKB-EC"/>
</dbReference>
<dbReference type="InterPro" id="IPR001352">
    <property type="entry name" value="RNase_HII/HIII"/>
</dbReference>
<evidence type="ECO:0000256" key="8">
    <source>
        <dbReference type="ARBA" id="ARBA00022490"/>
    </source>
</evidence>
<evidence type="ECO:0000256" key="16">
    <source>
        <dbReference type="RuleBase" id="RU003515"/>
    </source>
</evidence>
<feature type="binding site" evidence="14 15">
    <location>
        <position position="114"/>
    </location>
    <ligand>
        <name>a divalent metal cation</name>
        <dbReference type="ChEBI" id="CHEBI:60240"/>
    </ligand>
</feature>
<comment type="function">
    <text evidence="3 14 16">Endonuclease that specifically degrades the RNA of RNA-DNA hybrids.</text>
</comment>
<comment type="cofactor">
    <cofactor evidence="2">
        <name>Mg(2+)</name>
        <dbReference type="ChEBI" id="CHEBI:18420"/>
    </cofactor>
</comment>
<evidence type="ECO:0000256" key="4">
    <source>
        <dbReference type="ARBA" id="ARBA00004496"/>
    </source>
</evidence>
<dbReference type="InterPro" id="IPR024567">
    <property type="entry name" value="RNase_HII/HIII_dom"/>
</dbReference>
<gene>
    <name evidence="14" type="primary">rnhB</name>
    <name evidence="18" type="ORF">MUB52_01960</name>
</gene>
<dbReference type="Gene3D" id="3.30.420.10">
    <property type="entry name" value="Ribonuclease H-like superfamily/Ribonuclease H"/>
    <property type="match status" value="1"/>
</dbReference>
<keyword evidence="9 14" id="KW-0540">Nuclease</keyword>
<dbReference type="InterPro" id="IPR022898">
    <property type="entry name" value="RNase_HII"/>
</dbReference>
<sequence>MEPNFEFERAAYAQGFHRVAGVDEVGRGPLAGPVTAAAVVLDPTCIPEGLNDSKQLSIKKRELLAQQLMACAEVSVAHASVEEIEQHNILRASHIAMRRALAGLRDAADHVLIDGSMVPHGLNISALPVPKGDTRCLSISAASIVAKIARDKLMVDLAQQHPGYGWETNMGYGSKSHISALQNLGPTPHHRRTFKPVHNMLYQEKIVKP</sequence>
<comment type="similarity">
    <text evidence="5 14 16">Belongs to the RNase HII family.</text>
</comment>
<evidence type="ECO:0000256" key="9">
    <source>
        <dbReference type="ARBA" id="ARBA00022722"/>
    </source>
</evidence>
<dbReference type="RefSeq" id="WP_263842500.1">
    <property type="nucleotide sequence ID" value="NZ_JALIEB010000001.1"/>
</dbReference>
<feature type="binding site" evidence="14 15">
    <location>
        <position position="23"/>
    </location>
    <ligand>
        <name>a divalent metal cation</name>
        <dbReference type="ChEBI" id="CHEBI:60240"/>
    </ligand>
</feature>
<dbReference type="EMBL" id="JALIEB010000001">
    <property type="protein sequence ID" value="MCV3270181.1"/>
    <property type="molecule type" value="Genomic_DNA"/>
</dbReference>
<dbReference type="HAMAP" id="MF_00052_B">
    <property type="entry name" value="RNase_HII_B"/>
    <property type="match status" value="1"/>
</dbReference>
<evidence type="ECO:0000259" key="17">
    <source>
        <dbReference type="PROSITE" id="PS51975"/>
    </source>
</evidence>
<evidence type="ECO:0000313" key="19">
    <source>
        <dbReference type="Proteomes" id="UP001208690"/>
    </source>
</evidence>
<dbReference type="CDD" id="cd07182">
    <property type="entry name" value="RNase_HII_bacteria_HII_like"/>
    <property type="match status" value="1"/>
</dbReference>
<comment type="caution">
    <text evidence="18">The sequence shown here is derived from an EMBL/GenBank/DDBJ whole genome shotgun (WGS) entry which is preliminary data.</text>
</comment>
<evidence type="ECO:0000256" key="5">
    <source>
        <dbReference type="ARBA" id="ARBA00007383"/>
    </source>
</evidence>
<keyword evidence="19" id="KW-1185">Reference proteome</keyword>
<evidence type="ECO:0000313" key="18">
    <source>
        <dbReference type="EMBL" id="MCV3270181.1"/>
    </source>
</evidence>
<evidence type="ECO:0000256" key="14">
    <source>
        <dbReference type="HAMAP-Rule" id="MF_00052"/>
    </source>
</evidence>
<organism evidence="18 19">
    <name type="scientific">Roseobacter sinensis</name>
    <dbReference type="NCBI Taxonomy" id="2931391"/>
    <lineage>
        <taxon>Bacteria</taxon>
        <taxon>Pseudomonadati</taxon>
        <taxon>Pseudomonadota</taxon>
        <taxon>Alphaproteobacteria</taxon>
        <taxon>Rhodobacterales</taxon>
        <taxon>Roseobacteraceae</taxon>
        <taxon>Roseobacter</taxon>
    </lineage>
</organism>
<comment type="subcellular location">
    <subcellularLocation>
        <location evidence="4 14">Cytoplasm</location>
    </subcellularLocation>
</comment>
<evidence type="ECO:0000256" key="6">
    <source>
        <dbReference type="ARBA" id="ARBA00012180"/>
    </source>
</evidence>
<evidence type="ECO:0000256" key="11">
    <source>
        <dbReference type="ARBA" id="ARBA00022759"/>
    </source>
</evidence>
<dbReference type="InterPro" id="IPR012337">
    <property type="entry name" value="RNaseH-like_sf"/>
</dbReference>
<dbReference type="PROSITE" id="PS51975">
    <property type="entry name" value="RNASE_H_2"/>
    <property type="match status" value="1"/>
</dbReference>
<comment type="catalytic activity">
    <reaction evidence="1 14 15 16">
        <text>Endonucleolytic cleavage to 5'-phosphomonoester.</text>
        <dbReference type="EC" id="3.1.26.4"/>
    </reaction>
</comment>
<dbReference type="PANTHER" id="PTHR10954:SF18">
    <property type="entry name" value="RIBONUCLEASE HII"/>
    <property type="match status" value="1"/>
</dbReference>
<feature type="binding site" evidence="14 15">
    <location>
        <position position="24"/>
    </location>
    <ligand>
        <name>a divalent metal cation</name>
        <dbReference type="ChEBI" id="CHEBI:60240"/>
    </ligand>
</feature>
<dbReference type="PANTHER" id="PTHR10954">
    <property type="entry name" value="RIBONUCLEASE H2 SUBUNIT A"/>
    <property type="match status" value="1"/>
</dbReference>
<accession>A0ABT3B9E0</accession>
<dbReference type="InterPro" id="IPR036397">
    <property type="entry name" value="RNaseH_sf"/>
</dbReference>
<evidence type="ECO:0000256" key="1">
    <source>
        <dbReference type="ARBA" id="ARBA00000077"/>
    </source>
</evidence>
<dbReference type="SUPFAM" id="SSF53098">
    <property type="entry name" value="Ribonuclease H-like"/>
    <property type="match status" value="1"/>
</dbReference>
<name>A0ABT3B9E0_9RHOB</name>
<evidence type="ECO:0000256" key="13">
    <source>
        <dbReference type="ARBA" id="ARBA00023211"/>
    </source>
</evidence>
<keyword evidence="8 14" id="KW-0963">Cytoplasm</keyword>
<evidence type="ECO:0000256" key="2">
    <source>
        <dbReference type="ARBA" id="ARBA00001946"/>
    </source>
</evidence>
<evidence type="ECO:0000256" key="7">
    <source>
        <dbReference type="ARBA" id="ARBA00019179"/>
    </source>
</evidence>
<evidence type="ECO:0000256" key="12">
    <source>
        <dbReference type="ARBA" id="ARBA00022801"/>
    </source>
</evidence>
<reference evidence="18 19" key="1">
    <citation type="submission" date="2022-04" db="EMBL/GenBank/DDBJ databases">
        <title>Roseobacter sp. WL0113 is a bacterium isolated from neritic sediment.</title>
        <authorList>
            <person name="Wang L."/>
            <person name="He W."/>
            <person name="Zhang D.-F."/>
        </authorList>
    </citation>
    <scope>NUCLEOTIDE SEQUENCE [LARGE SCALE GENOMIC DNA]</scope>
    <source>
        <strain evidence="18 19">WL0113</strain>
    </source>
</reference>
<feature type="domain" description="RNase H type-2" evidence="17">
    <location>
        <begin position="17"/>
        <end position="206"/>
    </location>
</feature>
<evidence type="ECO:0000256" key="15">
    <source>
        <dbReference type="PROSITE-ProRule" id="PRU01319"/>
    </source>
</evidence>